<keyword evidence="1" id="KW-0378">Hydrolase</keyword>
<dbReference type="GO" id="GO:0008967">
    <property type="term" value="F:phosphoglycolate phosphatase activity"/>
    <property type="evidence" value="ECO:0007669"/>
    <property type="project" value="TreeGrafter"/>
</dbReference>
<reference evidence="1 2" key="1">
    <citation type="submission" date="2019-06" db="EMBL/GenBank/DDBJ databases">
        <title>Sequencing the genomes of 1000 actinobacteria strains.</title>
        <authorList>
            <person name="Klenk H.-P."/>
        </authorList>
    </citation>
    <scope>NUCLEOTIDE SEQUENCE [LARGE SCALE GENOMIC DNA]</scope>
    <source>
        <strain evidence="1 2">DSM 45456</strain>
    </source>
</reference>
<dbReference type="InterPro" id="IPR023198">
    <property type="entry name" value="PGP-like_dom2"/>
</dbReference>
<dbReference type="Gene3D" id="3.40.50.1000">
    <property type="entry name" value="HAD superfamily/HAD-like"/>
    <property type="match status" value="1"/>
</dbReference>
<name>A0A543JRW1_9PSEU</name>
<dbReference type="GO" id="GO:0005829">
    <property type="term" value="C:cytosol"/>
    <property type="evidence" value="ECO:0007669"/>
    <property type="project" value="TreeGrafter"/>
</dbReference>
<dbReference type="SFLD" id="SFLDG01129">
    <property type="entry name" value="C1.5:_HAD__Beta-PGM__Phosphata"/>
    <property type="match status" value="1"/>
</dbReference>
<dbReference type="InterPro" id="IPR036412">
    <property type="entry name" value="HAD-like_sf"/>
</dbReference>
<comment type="caution">
    <text evidence="1">The sequence shown here is derived from an EMBL/GenBank/DDBJ whole genome shotgun (WGS) entry which is preliminary data.</text>
</comment>
<evidence type="ECO:0000313" key="2">
    <source>
        <dbReference type="Proteomes" id="UP000316628"/>
    </source>
</evidence>
<sequence length="226" mass="24938">MRIDHVVWDWNGTLFDDGDALVRATVDAFARSGLAEITLAAYQEHFTRPISEFYDRLAGRTLTAAEQLALDRHFHASYTELLAGATLHPHAASALAEWQDAGRTQSLLSMFPHARLISLVQFTDIAHFFSHVDGMRADESPRKEPHLRLHLDRLDVDPAHVLVVGDSVDDVHAAHACGVRALLYHPPEQPLVSHARVSALGVPVAGGLPEVVRWALAESDRQHHGV</sequence>
<proteinExistence type="predicted"/>
<dbReference type="OrthoDB" id="4307245at2"/>
<dbReference type="SUPFAM" id="SSF56784">
    <property type="entry name" value="HAD-like"/>
    <property type="match status" value="1"/>
</dbReference>
<dbReference type="GO" id="GO:0006281">
    <property type="term" value="P:DNA repair"/>
    <property type="evidence" value="ECO:0007669"/>
    <property type="project" value="TreeGrafter"/>
</dbReference>
<evidence type="ECO:0000313" key="1">
    <source>
        <dbReference type="EMBL" id="TQM85593.1"/>
    </source>
</evidence>
<dbReference type="InterPro" id="IPR050155">
    <property type="entry name" value="HAD-like_hydrolase_sf"/>
</dbReference>
<dbReference type="AlphaFoldDB" id="A0A543JRW1"/>
<dbReference type="EMBL" id="VFPP01000001">
    <property type="protein sequence ID" value="TQM85593.1"/>
    <property type="molecule type" value="Genomic_DNA"/>
</dbReference>
<dbReference type="InterPro" id="IPR023214">
    <property type="entry name" value="HAD_sf"/>
</dbReference>
<dbReference type="PANTHER" id="PTHR43434">
    <property type="entry name" value="PHOSPHOGLYCOLATE PHOSPHATASE"/>
    <property type="match status" value="1"/>
</dbReference>
<dbReference type="RefSeq" id="WP_141983613.1">
    <property type="nucleotide sequence ID" value="NZ_VFPP01000001.1"/>
</dbReference>
<keyword evidence="2" id="KW-1185">Reference proteome</keyword>
<dbReference type="PANTHER" id="PTHR43434:SF1">
    <property type="entry name" value="PHOSPHOGLYCOLATE PHOSPHATASE"/>
    <property type="match status" value="1"/>
</dbReference>
<dbReference type="Gene3D" id="1.10.150.240">
    <property type="entry name" value="Putative phosphatase, domain 2"/>
    <property type="match status" value="1"/>
</dbReference>
<protein>
    <submittedName>
        <fullName evidence="1">Phosphoglycolate phosphatase-like HAD superfamily hydrolase</fullName>
    </submittedName>
</protein>
<dbReference type="Proteomes" id="UP000316628">
    <property type="component" value="Unassembled WGS sequence"/>
</dbReference>
<dbReference type="SFLD" id="SFLDS00003">
    <property type="entry name" value="Haloacid_Dehalogenase"/>
    <property type="match status" value="1"/>
</dbReference>
<organism evidence="1 2">
    <name type="scientific">Saccharothrix saharensis</name>
    <dbReference type="NCBI Taxonomy" id="571190"/>
    <lineage>
        <taxon>Bacteria</taxon>
        <taxon>Bacillati</taxon>
        <taxon>Actinomycetota</taxon>
        <taxon>Actinomycetes</taxon>
        <taxon>Pseudonocardiales</taxon>
        <taxon>Pseudonocardiaceae</taxon>
        <taxon>Saccharothrix</taxon>
    </lineage>
</organism>
<dbReference type="Pfam" id="PF00702">
    <property type="entry name" value="Hydrolase"/>
    <property type="match status" value="1"/>
</dbReference>
<accession>A0A543JRW1</accession>
<gene>
    <name evidence="1" type="ORF">FHX81_8087</name>
</gene>